<protein>
    <recommendedName>
        <fullName evidence="4">Secreted protein</fullName>
    </recommendedName>
</protein>
<evidence type="ECO:0008006" key="4">
    <source>
        <dbReference type="Google" id="ProtNLM"/>
    </source>
</evidence>
<reference evidence="2 3" key="1">
    <citation type="submission" date="2023-11" db="EMBL/GenBank/DDBJ databases">
        <title>Halocaridina rubra genome assembly.</title>
        <authorList>
            <person name="Smith C."/>
        </authorList>
    </citation>
    <scope>NUCLEOTIDE SEQUENCE [LARGE SCALE GENOMIC DNA]</scope>
    <source>
        <strain evidence="2">EP-1</strain>
        <tissue evidence="2">Whole</tissue>
    </source>
</reference>
<evidence type="ECO:0000256" key="1">
    <source>
        <dbReference type="SAM" id="SignalP"/>
    </source>
</evidence>
<accession>A0AAN9AE53</accession>
<feature type="chain" id="PRO_5042856189" description="Secreted protein" evidence="1">
    <location>
        <begin position="24"/>
        <end position="84"/>
    </location>
</feature>
<evidence type="ECO:0000313" key="2">
    <source>
        <dbReference type="EMBL" id="KAK7085119.1"/>
    </source>
</evidence>
<comment type="caution">
    <text evidence="2">The sequence shown here is derived from an EMBL/GenBank/DDBJ whole genome shotgun (WGS) entry which is preliminary data.</text>
</comment>
<dbReference type="AlphaFoldDB" id="A0AAN9AE53"/>
<evidence type="ECO:0000313" key="3">
    <source>
        <dbReference type="Proteomes" id="UP001381693"/>
    </source>
</evidence>
<keyword evidence="3" id="KW-1185">Reference proteome</keyword>
<gene>
    <name evidence="2" type="ORF">SK128_008272</name>
</gene>
<dbReference type="Proteomes" id="UP001381693">
    <property type="component" value="Unassembled WGS sequence"/>
</dbReference>
<organism evidence="2 3">
    <name type="scientific">Halocaridina rubra</name>
    <name type="common">Hawaiian red shrimp</name>
    <dbReference type="NCBI Taxonomy" id="373956"/>
    <lineage>
        <taxon>Eukaryota</taxon>
        <taxon>Metazoa</taxon>
        <taxon>Ecdysozoa</taxon>
        <taxon>Arthropoda</taxon>
        <taxon>Crustacea</taxon>
        <taxon>Multicrustacea</taxon>
        <taxon>Malacostraca</taxon>
        <taxon>Eumalacostraca</taxon>
        <taxon>Eucarida</taxon>
        <taxon>Decapoda</taxon>
        <taxon>Pleocyemata</taxon>
        <taxon>Caridea</taxon>
        <taxon>Atyoidea</taxon>
        <taxon>Atyidae</taxon>
        <taxon>Halocaridina</taxon>
    </lineage>
</organism>
<feature type="signal peptide" evidence="1">
    <location>
        <begin position="1"/>
        <end position="23"/>
    </location>
</feature>
<dbReference type="EMBL" id="JAXCGZ010001898">
    <property type="protein sequence ID" value="KAK7085119.1"/>
    <property type="molecule type" value="Genomic_DNA"/>
</dbReference>
<name>A0AAN9AE53_HALRR</name>
<keyword evidence="1" id="KW-0732">Signal</keyword>
<sequence>MKSFASILETLLLLHFFSTPSSFWSQECLTDVTAHLLIGSTPTHLGAVEVLGPTGTVGPATSPLAPTFDEVSNCGWSWSFCCWD</sequence>
<proteinExistence type="predicted"/>